<feature type="binding site" evidence="5">
    <location>
        <position position="110"/>
    </location>
    <ligand>
        <name>[4Fe-4S] cluster</name>
        <dbReference type="ChEBI" id="CHEBI:49883"/>
    </ligand>
</feature>
<dbReference type="GO" id="GO:0016114">
    <property type="term" value="P:terpenoid biosynthetic process"/>
    <property type="evidence" value="ECO:0007669"/>
    <property type="project" value="UniProtKB-UniRule"/>
</dbReference>
<feature type="binding site" evidence="5">
    <location>
        <position position="237"/>
    </location>
    <ligand>
        <name>dimethylallyl diphosphate</name>
        <dbReference type="ChEBI" id="CHEBI:57623"/>
    </ligand>
</feature>
<feature type="binding site" evidence="5">
    <location>
        <position position="282"/>
    </location>
    <ligand>
        <name>(2E)-4-hydroxy-3-methylbut-2-enyl diphosphate</name>
        <dbReference type="ChEBI" id="CHEBI:128753"/>
    </ligand>
</feature>
<protein>
    <recommendedName>
        <fullName evidence="5">4-hydroxy-3-methylbut-2-enyl diphosphate reductase</fullName>
        <shortName evidence="5">HMBPP reductase</shortName>
        <ecNumber evidence="5">1.17.7.4</ecNumber>
    </recommendedName>
</protein>
<evidence type="ECO:0000256" key="5">
    <source>
        <dbReference type="HAMAP-Rule" id="MF_00191"/>
    </source>
</evidence>
<feature type="binding site" evidence="5">
    <location>
        <position position="239"/>
    </location>
    <ligand>
        <name>(2E)-4-hydroxy-3-methylbut-2-enyl diphosphate</name>
        <dbReference type="ChEBI" id="CHEBI:128753"/>
    </ligand>
</feature>
<feature type="binding site" evidence="5">
    <location>
        <position position="209"/>
    </location>
    <ligand>
        <name>[4Fe-4S] cluster</name>
        <dbReference type="ChEBI" id="CHEBI:49883"/>
    </ligand>
</feature>
<feature type="binding site" evidence="5">
    <location>
        <position position="26"/>
    </location>
    <ligand>
        <name>[4Fe-4S] cluster</name>
        <dbReference type="ChEBI" id="CHEBI:49883"/>
    </ligand>
</feature>
<feature type="active site" description="Proton donor" evidence="5">
    <location>
        <position position="140"/>
    </location>
</feature>
<feature type="binding site" evidence="5">
    <location>
        <position position="55"/>
    </location>
    <ligand>
        <name>dimethylallyl diphosphate</name>
        <dbReference type="ChEBI" id="CHEBI:57623"/>
    </ligand>
</feature>
<accession>A0A258HFV7</accession>
<gene>
    <name evidence="5" type="primary">ispH</name>
    <name evidence="6" type="ORF">B7Y86_11755</name>
</gene>
<dbReference type="EC" id="1.17.7.4" evidence="5"/>
<evidence type="ECO:0000256" key="4">
    <source>
        <dbReference type="ARBA" id="ARBA00023014"/>
    </source>
</evidence>
<evidence type="ECO:0000256" key="2">
    <source>
        <dbReference type="ARBA" id="ARBA00022723"/>
    </source>
</evidence>
<feature type="binding site" evidence="5">
    <location>
        <position position="238"/>
    </location>
    <ligand>
        <name>isopentenyl diphosphate</name>
        <dbReference type="ChEBI" id="CHEBI:128769"/>
    </ligand>
</feature>
<feature type="binding site" evidence="5">
    <location>
        <position position="282"/>
    </location>
    <ligand>
        <name>isopentenyl diphosphate</name>
        <dbReference type="ChEBI" id="CHEBI:128769"/>
    </ligand>
</feature>
<evidence type="ECO:0000256" key="3">
    <source>
        <dbReference type="ARBA" id="ARBA00023004"/>
    </source>
</evidence>
<feature type="binding site" evidence="5">
    <location>
        <position position="179"/>
    </location>
    <ligand>
        <name>(2E)-4-hydroxy-3-methylbut-2-enyl diphosphate</name>
        <dbReference type="ChEBI" id="CHEBI:128753"/>
    </ligand>
</feature>
<evidence type="ECO:0000313" key="7">
    <source>
        <dbReference type="Proteomes" id="UP000216147"/>
    </source>
</evidence>
<keyword evidence="5" id="KW-0560">Oxidoreductase</keyword>
<dbReference type="InterPro" id="IPR003451">
    <property type="entry name" value="LytB/IspH"/>
</dbReference>
<feature type="binding site" evidence="5">
    <location>
        <position position="88"/>
    </location>
    <ligand>
        <name>dimethylallyl diphosphate</name>
        <dbReference type="ChEBI" id="CHEBI:57623"/>
    </ligand>
</feature>
<comment type="caution">
    <text evidence="6">The sequence shown here is derived from an EMBL/GenBank/DDBJ whole genome shotgun (WGS) entry which is preliminary data.</text>
</comment>
<dbReference type="PANTHER" id="PTHR30426:SF0">
    <property type="entry name" value="4-HYDROXY-3-METHYLBUT-2-ENYL DIPHOSPHATE REDUCTASE"/>
    <property type="match status" value="1"/>
</dbReference>
<dbReference type="NCBIfam" id="NF002190">
    <property type="entry name" value="PRK01045.1-4"/>
    <property type="match status" value="1"/>
</dbReference>
<dbReference type="Gene3D" id="3.40.50.11270">
    <property type="match status" value="1"/>
</dbReference>
<feature type="binding site" evidence="5">
    <location>
        <position position="138"/>
    </location>
    <ligand>
        <name>(2E)-4-hydroxy-3-methylbut-2-enyl diphosphate</name>
        <dbReference type="ChEBI" id="CHEBI:128753"/>
    </ligand>
</feature>
<keyword evidence="5" id="KW-0414">Isoprene biosynthesis</keyword>
<feature type="binding site" evidence="5">
    <location>
        <position position="138"/>
    </location>
    <ligand>
        <name>isopentenyl diphosphate</name>
        <dbReference type="ChEBI" id="CHEBI:128769"/>
    </ligand>
</feature>
<comment type="catalytic activity">
    <reaction evidence="5">
        <text>isopentenyl diphosphate + 2 oxidized [2Fe-2S]-[ferredoxin] + H2O = (2E)-4-hydroxy-3-methylbut-2-enyl diphosphate + 2 reduced [2Fe-2S]-[ferredoxin] + 2 H(+)</text>
        <dbReference type="Rhea" id="RHEA:24488"/>
        <dbReference type="Rhea" id="RHEA-COMP:10000"/>
        <dbReference type="Rhea" id="RHEA-COMP:10001"/>
        <dbReference type="ChEBI" id="CHEBI:15377"/>
        <dbReference type="ChEBI" id="CHEBI:15378"/>
        <dbReference type="ChEBI" id="CHEBI:33737"/>
        <dbReference type="ChEBI" id="CHEBI:33738"/>
        <dbReference type="ChEBI" id="CHEBI:128753"/>
        <dbReference type="ChEBI" id="CHEBI:128769"/>
        <dbReference type="EC" id="1.17.7.4"/>
    </reaction>
</comment>
<dbReference type="EMBL" id="NCEQ01000011">
    <property type="protein sequence ID" value="OYX55850.1"/>
    <property type="molecule type" value="Genomic_DNA"/>
</dbReference>
<feature type="binding site" evidence="5">
    <location>
        <position position="282"/>
    </location>
    <ligand>
        <name>dimethylallyl diphosphate</name>
        <dbReference type="ChEBI" id="CHEBI:57623"/>
    </ligand>
</feature>
<dbReference type="GO" id="GO:0050992">
    <property type="term" value="P:dimethylallyl diphosphate biosynthetic process"/>
    <property type="evidence" value="ECO:0007669"/>
    <property type="project" value="UniProtKB-UniRule"/>
</dbReference>
<dbReference type="GO" id="GO:0046872">
    <property type="term" value="F:metal ion binding"/>
    <property type="evidence" value="ECO:0007669"/>
    <property type="project" value="UniProtKB-KW"/>
</dbReference>
<dbReference type="NCBIfam" id="NF002188">
    <property type="entry name" value="PRK01045.1-2"/>
    <property type="match status" value="1"/>
</dbReference>
<dbReference type="UniPathway" id="UPA00056">
    <property type="reaction ID" value="UER00097"/>
</dbReference>
<feature type="binding site" evidence="5">
    <location>
        <position position="55"/>
    </location>
    <ligand>
        <name>isopentenyl diphosphate</name>
        <dbReference type="ChEBI" id="CHEBI:128769"/>
    </ligand>
</feature>
<feature type="binding site" evidence="5">
    <location>
        <position position="55"/>
    </location>
    <ligand>
        <name>(2E)-4-hydroxy-3-methylbut-2-enyl diphosphate</name>
        <dbReference type="ChEBI" id="CHEBI:128753"/>
    </ligand>
</feature>
<name>A0A258HFV7_9CAUL</name>
<dbReference type="AlphaFoldDB" id="A0A258HFV7"/>
<keyword evidence="2 5" id="KW-0479">Metal-binding</keyword>
<comment type="pathway">
    <text evidence="5">Isoprenoid biosynthesis; dimethylallyl diphosphate biosynthesis; dimethylallyl diphosphate from (2E)-4-hydroxy-3-methylbutenyl diphosphate: step 1/1.</text>
</comment>
<dbReference type="PANTHER" id="PTHR30426">
    <property type="entry name" value="4-HYDROXY-3-METHYLBUT-2-ENYL DIPHOSPHATE REDUCTASE"/>
    <property type="match status" value="1"/>
</dbReference>
<comment type="catalytic activity">
    <reaction evidence="5">
        <text>dimethylallyl diphosphate + 2 oxidized [2Fe-2S]-[ferredoxin] + H2O = (2E)-4-hydroxy-3-methylbut-2-enyl diphosphate + 2 reduced [2Fe-2S]-[ferredoxin] + 2 H(+)</text>
        <dbReference type="Rhea" id="RHEA:24825"/>
        <dbReference type="Rhea" id="RHEA-COMP:10000"/>
        <dbReference type="Rhea" id="RHEA-COMP:10001"/>
        <dbReference type="ChEBI" id="CHEBI:15377"/>
        <dbReference type="ChEBI" id="CHEBI:15378"/>
        <dbReference type="ChEBI" id="CHEBI:33737"/>
        <dbReference type="ChEBI" id="CHEBI:33738"/>
        <dbReference type="ChEBI" id="CHEBI:57623"/>
        <dbReference type="ChEBI" id="CHEBI:128753"/>
        <dbReference type="EC" id="1.17.7.4"/>
    </reaction>
</comment>
<keyword evidence="4 5" id="KW-0411">Iron-sulfur</keyword>
<comment type="function">
    <text evidence="5">Catalyzes the conversion of 1-hydroxy-2-methyl-2-(E)-butenyl 4-diphosphate (HMBPP) into a mixture of isopentenyl diphosphate (IPP) and dimethylallyl diphosphate (DMAPP). Acts in the terminal step of the DOXP/MEP pathway for isoprenoid precursor biosynthesis.</text>
</comment>
<dbReference type="HAMAP" id="MF_00191">
    <property type="entry name" value="IspH"/>
    <property type="match status" value="1"/>
</dbReference>
<feature type="binding site" evidence="5">
    <location>
        <position position="88"/>
    </location>
    <ligand>
        <name>(2E)-4-hydroxy-3-methylbut-2-enyl diphosphate</name>
        <dbReference type="ChEBI" id="CHEBI:128753"/>
    </ligand>
</feature>
<keyword evidence="1 5" id="KW-0004">4Fe-4S</keyword>
<dbReference type="GO" id="GO:0051539">
    <property type="term" value="F:4 iron, 4 sulfur cluster binding"/>
    <property type="evidence" value="ECO:0007669"/>
    <property type="project" value="UniProtKB-UniRule"/>
</dbReference>
<feature type="binding site" evidence="5">
    <location>
        <position position="237"/>
    </location>
    <ligand>
        <name>isopentenyl diphosphate</name>
        <dbReference type="ChEBI" id="CHEBI:128769"/>
    </ligand>
</feature>
<dbReference type="GO" id="GO:0019288">
    <property type="term" value="P:isopentenyl diphosphate biosynthetic process, methylerythritol 4-phosphate pathway"/>
    <property type="evidence" value="ECO:0007669"/>
    <property type="project" value="UniProtKB-UniRule"/>
</dbReference>
<dbReference type="NCBIfam" id="TIGR00216">
    <property type="entry name" value="ispH_lytB"/>
    <property type="match status" value="1"/>
</dbReference>
<feature type="binding site" evidence="5">
    <location>
        <position position="237"/>
    </location>
    <ligand>
        <name>(2E)-4-hydroxy-3-methylbut-2-enyl diphosphate</name>
        <dbReference type="ChEBI" id="CHEBI:128753"/>
    </ligand>
</feature>
<proteinExistence type="inferred from homology"/>
<comment type="similarity">
    <text evidence="5">Belongs to the IspH family.</text>
</comment>
<sequence>MDAFSPSPAAGLRPLTVRMATPRGFCAGVDRAIQIVERAIEKFGAPVYVRHEIVHNKHVVDRLKSLGAVFVKDLDECPDDRPVVFSAHGVPKSVPATARARELMFLDATCPLVSKVHVEAERHHANGRHIILIGHAGHPEVVGTLGQLPQGAISLVETVEDAESFQRPGDRPLAYATQTTLSLDDTSEILRVLKRRFPELPDPHKEDICYATTNRQEAVKQLANGSGLVLVVGSKNSSNSVRLVEVALRAGAGNAQLIDDASQIDWSWLDGVSTVGVTAGASAPEPLVQAVVQALQARFDVTLADDPGEQETVTFKLPRALTV</sequence>
<feature type="binding site" evidence="5">
    <location>
        <position position="238"/>
    </location>
    <ligand>
        <name>(2E)-4-hydroxy-3-methylbut-2-enyl diphosphate</name>
        <dbReference type="ChEBI" id="CHEBI:128753"/>
    </ligand>
</feature>
<dbReference type="Gene3D" id="3.40.1010.20">
    <property type="entry name" value="4-hydroxy-3-methylbut-2-enyl diphosphate reductase, catalytic domain"/>
    <property type="match status" value="2"/>
</dbReference>
<evidence type="ECO:0000256" key="1">
    <source>
        <dbReference type="ARBA" id="ARBA00022485"/>
    </source>
</evidence>
<dbReference type="GO" id="GO:0051745">
    <property type="term" value="F:4-hydroxy-3-methylbut-2-enyl diphosphate reductase activity"/>
    <property type="evidence" value="ECO:0007669"/>
    <property type="project" value="UniProtKB-UniRule"/>
</dbReference>
<feature type="binding site" evidence="5">
    <location>
        <position position="238"/>
    </location>
    <ligand>
        <name>dimethylallyl diphosphate</name>
        <dbReference type="ChEBI" id="CHEBI:57623"/>
    </ligand>
</feature>
<comment type="cofactor">
    <cofactor evidence="5">
        <name>[4Fe-4S] cluster</name>
        <dbReference type="ChEBI" id="CHEBI:49883"/>
    </cofactor>
    <text evidence="5">Binds 1 [4Fe-4S] cluster per subunit.</text>
</comment>
<evidence type="ECO:0000313" key="6">
    <source>
        <dbReference type="EMBL" id="OYX55850.1"/>
    </source>
</evidence>
<comment type="pathway">
    <text evidence="5">Isoprenoid biosynthesis; isopentenyl diphosphate biosynthesis via DXP pathway; isopentenyl diphosphate from 1-deoxy-D-xylulose 5-phosphate: step 6/6.</text>
</comment>
<feature type="binding site" evidence="5">
    <location>
        <position position="239"/>
    </location>
    <ligand>
        <name>isopentenyl diphosphate</name>
        <dbReference type="ChEBI" id="CHEBI:128769"/>
    </ligand>
</feature>
<feature type="binding site" evidence="5">
    <location>
        <position position="88"/>
    </location>
    <ligand>
        <name>isopentenyl diphosphate</name>
        <dbReference type="ChEBI" id="CHEBI:128769"/>
    </ligand>
</feature>
<keyword evidence="3 5" id="KW-0408">Iron</keyword>
<feature type="binding site" evidence="5">
    <location>
        <position position="138"/>
    </location>
    <ligand>
        <name>dimethylallyl diphosphate</name>
        <dbReference type="ChEBI" id="CHEBI:57623"/>
    </ligand>
</feature>
<organism evidence="6 7">
    <name type="scientific">Brevundimonas subvibrioides</name>
    <dbReference type="NCBI Taxonomy" id="74313"/>
    <lineage>
        <taxon>Bacteria</taxon>
        <taxon>Pseudomonadati</taxon>
        <taxon>Pseudomonadota</taxon>
        <taxon>Alphaproteobacteria</taxon>
        <taxon>Caulobacterales</taxon>
        <taxon>Caulobacteraceae</taxon>
        <taxon>Brevundimonas</taxon>
    </lineage>
</organism>
<dbReference type="Pfam" id="PF02401">
    <property type="entry name" value="LYTB"/>
    <property type="match status" value="1"/>
</dbReference>
<dbReference type="UniPathway" id="UPA00059">
    <property type="reaction ID" value="UER00105"/>
</dbReference>
<reference evidence="6 7" key="1">
    <citation type="submission" date="2017-03" db="EMBL/GenBank/DDBJ databases">
        <title>Lifting the veil on microbial sulfur biogeochemistry in mining wastewaters.</title>
        <authorList>
            <person name="Kantor R.S."/>
            <person name="Colenbrander Nelson T."/>
            <person name="Marshall S."/>
            <person name="Bennett D."/>
            <person name="Apte S."/>
            <person name="Camacho D."/>
            <person name="Thomas B.C."/>
            <person name="Warren L.A."/>
            <person name="Banfield J.F."/>
        </authorList>
    </citation>
    <scope>NUCLEOTIDE SEQUENCE [LARGE SCALE GENOMIC DNA]</scope>
    <source>
        <strain evidence="6">32-68-21</strain>
    </source>
</reference>
<feature type="binding site" evidence="5">
    <location>
        <position position="239"/>
    </location>
    <ligand>
        <name>dimethylallyl diphosphate</name>
        <dbReference type="ChEBI" id="CHEBI:57623"/>
    </ligand>
</feature>
<dbReference type="CDD" id="cd13944">
    <property type="entry name" value="lytB_ispH"/>
    <property type="match status" value="1"/>
</dbReference>
<dbReference type="Proteomes" id="UP000216147">
    <property type="component" value="Unassembled WGS sequence"/>
</dbReference>